<dbReference type="GO" id="GO:0005737">
    <property type="term" value="C:cytoplasm"/>
    <property type="evidence" value="ECO:0007669"/>
    <property type="project" value="TreeGrafter"/>
</dbReference>
<dbReference type="GO" id="GO:0016192">
    <property type="term" value="P:vesicle-mediated transport"/>
    <property type="evidence" value="ECO:0007669"/>
    <property type="project" value="TreeGrafter"/>
</dbReference>
<keyword evidence="1" id="KW-1185">Reference proteome</keyword>
<name>A0A3Q0JIJ1_DIACI</name>
<accession>A0A3Q0JIJ1</accession>
<gene>
    <name evidence="2" type="primary">LOC103521986</name>
</gene>
<dbReference type="PaxDb" id="121845-A0A3Q0JIJ1"/>
<proteinExistence type="predicted"/>
<dbReference type="GeneID" id="103521986"/>
<dbReference type="SUPFAM" id="SSF50978">
    <property type="entry name" value="WD40 repeat-like"/>
    <property type="match status" value="1"/>
</dbReference>
<dbReference type="InterPro" id="IPR036322">
    <property type="entry name" value="WD40_repeat_dom_sf"/>
</dbReference>
<dbReference type="PANTHER" id="PTHR13886:SF4">
    <property type="entry name" value="JNK-INTERACTING PROTEIN 3"/>
    <property type="match status" value="1"/>
</dbReference>
<dbReference type="Gene3D" id="2.130.10.10">
    <property type="entry name" value="YVTN repeat-like/Quinoprotein amine dehydrogenase"/>
    <property type="match status" value="1"/>
</dbReference>
<reference evidence="2" key="1">
    <citation type="submission" date="2025-08" db="UniProtKB">
        <authorList>
            <consortium name="RefSeq"/>
        </authorList>
    </citation>
    <scope>IDENTIFICATION</scope>
</reference>
<dbReference type="Proteomes" id="UP000079169">
    <property type="component" value="Unplaced"/>
</dbReference>
<dbReference type="InterPro" id="IPR015943">
    <property type="entry name" value="WD40/YVTN_repeat-like_dom_sf"/>
</dbReference>
<protein>
    <submittedName>
        <fullName evidence="2">C-Jun-amino-terminal kinase-interacting protein 4-like</fullName>
    </submittedName>
</protein>
<dbReference type="GO" id="GO:0019894">
    <property type="term" value="F:kinesin binding"/>
    <property type="evidence" value="ECO:0007669"/>
    <property type="project" value="TreeGrafter"/>
</dbReference>
<dbReference type="InterPro" id="IPR039911">
    <property type="entry name" value="JIP3/JIP4"/>
</dbReference>
<dbReference type="PANTHER" id="PTHR13886">
    <property type="entry name" value="JNK/SAPK-ASSOCIATED PROTEIN"/>
    <property type="match status" value="1"/>
</dbReference>
<dbReference type="RefSeq" id="XP_026688209.1">
    <property type="nucleotide sequence ID" value="XM_026832408.1"/>
</dbReference>
<evidence type="ECO:0000313" key="1">
    <source>
        <dbReference type="Proteomes" id="UP000079169"/>
    </source>
</evidence>
<dbReference type="GO" id="GO:0008432">
    <property type="term" value="F:JUN kinase binding"/>
    <property type="evidence" value="ECO:0007669"/>
    <property type="project" value="TreeGrafter"/>
</dbReference>
<dbReference type="GO" id="GO:0005078">
    <property type="term" value="F:MAP-kinase scaffold activity"/>
    <property type="evidence" value="ECO:0007669"/>
    <property type="project" value="InterPro"/>
</dbReference>
<dbReference type="AlphaFoldDB" id="A0A3Q0JIJ1"/>
<dbReference type="Pfam" id="PF19056">
    <property type="entry name" value="WD40_2"/>
    <property type="match status" value="2"/>
</dbReference>
<organism evidence="1 2">
    <name type="scientific">Diaphorina citri</name>
    <name type="common">Asian citrus psyllid</name>
    <dbReference type="NCBI Taxonomy" id="121845"/>
    <lineage>
        <taxon>Eukaryota</taxon>
        <taxon>Metazoa</taxon>
        <taxon>Ecdysozoa</taxon>
        <taxon>Arthropoda</taxon>
        <taxon>Hexapoda</taxon>
        <taxon>Insecta</taxon>
        <taxon>Pterygota</taxon>
        <taxon>Neoptera</taxon>
        <taxon>Paraneoptera</taxon>
        <taxon>Hemiptera</taxon>
        <taxon>Sternorrhyncha</taxon>
        <taxon>Psylloidea</taxon>
        <taxon>Psyllidae</taxon>
        <taxon>Diaphorininae</taxon>
        <taxon>Diaphorina</taxon>
    </lineage>
</organism>
<sequence>MREIQEGLVKDGLARPNELSDGNEASEELSKMTSVLPTMWLGSQNGSVFVHSAVSQWRRCLHSIQLKDSVLNIVHVQGRVVCALADGSVAIFRRGPDGQWDLSKYHTVTLGLPHHSVRSLAAVYNKVWCGYKNKIHVVDPKSLVVLDFWNISMYRYFEFSDIEKHIDTYIMHNTAKKYILDITHLSKLKCSLFSHVQGRVVCALADGSVAIFRRGPDGQWDLSKYHTVTLGLPHHSVRSLAAVYNKVWCGYKNKIHVVDPKSLVVLKSFDAHPRRESQVRQMTWAGDGVWVSIRLDSTLRMYNAHTYQHLQDVDIEPYVSKMLGMYTFCSCVTIRTLLAETIISPFGW</sequence>
<dbReference type="GO" id="GO:0030159">
    <property type="term" value="F:signaling receptor complex adaptor activity"/>
    <property type="evidence" value="ECO:0007669"/>
    <property type="project" value="TreeGrafter"/>
</dbReference>
<feature type="non-terminal residue" evidence="2">
    <location>
        <position position="348"/>
    </location>
</feature>
<dbReference type="STRING" id="121845.A0A3Q0JIJ1"/>
<evidence type="ECO:0000313" key="2">
    <source>
        <dbReference type="RefSeq" id="XP_026688209.1"/>
    </source>
</evidence>
<dbReference type="KEGG" id="dci:103521986"/>